<name>A0A4R3LGW6_9BURK</name>
<feature type="transmembrane region" description="Helical" evidence="5">
    <location>
        <begin position="231"/>
        <end position="252"/>
    </location>
</feature>
<dbReference type="AlphaFoldDB" id="A0A4R3LGW6"/>
<feature type="transmembrane region" description="Helical" evidence="5">
    <location>
        <begin position="350"/>
        <end position="369"/>
    </location>
</feature>
<dbReference type="Gene3D" id="1.20.5.1930">
    <property type="match status" value="1"/>
</dbReference>
<protein>
    <submittedName>
        <fullName evidence="8">Sensor histidine kinase LiaS</fullName>
        <ecNumber evidence="8">2.7.13.3</ecNumber>
    </submittedName>
</protein>
<organism evidence="7 9">
    <name type="scientific">Tepidimonas ignava</name>
    <dbReference type="NCBI Taxonomy" id="114249"/>
    <lineage>
        <taxon>Bacteria</taxon>
        <taxon>Pseudomonadati</taxon>
        <taxon>Pseudomonadota</taxon>
        <taxon>Betaproteobacteria</taxon>
        <taxon>Burkholderiales</taxon>
        <taxon>Tepidimonas</taxon>
    </lineage>
</organism>
<dbReference type="InterPro" id="IPR050482">
    <property type="entry name" value="Sensor_HK_TwoCompSys"/>
</dbReference>
<proteinExistence type="predicted"/>
<dbReference type="SUPFAM" id="SSF55874">
    <property type="entry name" value="ATPase domain of HSP90 chaperone/DNA topoisomerase II/histidine kinase"/>
    <property type="match status" value="1"/>
</dbReference>
<dbReference type="Proteomes" id="UP000295536">
    <property type="component" value="Unassembled WGS sequence"/>
</dbReference>
<keyword evidence="5" id="KW-0472">Membrane</keyword>
<keyword evidence="3" id="KW-0902">Two-component regulatory system</keyword>
<feature type="transmembrane region" description="Helical" evidence="5">
    <location>
        <begin position="22"/>
        <end position="41"/>
    </location>
</feature>
<keyword evidence="1 8" id="KW-0808">Transferase</keyword>
<dbReference type="CDD" id="cd16917">
    <property type="entry name" value="HATPase_UhpB-NarQ-NarX-like"/>
    <property type="match status" value="1"/>
</dbReference>
<keyword evidence="4" id="KW-0175">Coiled coil</keyword>
<dbReference type="GO" id="GO:0004673">
    <property type="term" value="F:protein histidine kinase activity"/>
    <property type="evidence" value="ECO:0007669"/>
    <property type="project" value="UniProtKB-EC"/>
</dbReference>
<dbReference type="Pfam" id="PF02518">
    <property type="entry name" value="HATPase_c"/>
    <property type="match status" value="1"/>
</dbReference>
<feature type="transmembrane region" description="Helical" evidence="5">
    <location>
        <begin position="381"/>
        <end position="400"/>
    </location>
</feature>
<dbReference type="InterPro" id="IPR003594">
    <property type="entry name" value="HATPase_dom"/>
</dbReference>
<evidence type="ECO:0000313" key="10">
    <source>
        <dbReference type="Proteomes" id="UP000315577"/>
    </source>
</evidence>
<accession>A0A4R3LGW6</accession>
<keyword evidence="10" id="KW-1185">Reference proteome</keyword>
<dbReference type="GO" id="GO:0000160">
    <property type="term" value="P:phosphorelay signal transduction system"/>
    <property type="evidence" value="ECO:0007669"/>
    <property type="project" value="UniProtKB-KW"/>
</dbReference>
<sequence length="649" mass="71908">MTTGAGEPVAAPRTAVRASSRVLTVVLALALAGLLWALYMLTRPWQPPGTVKVETALLSLPHDPGQAPRRVALPHILDDEGPAWWDQARYRITWPTGLSYVVGDTPRLAMLMPRVGTRLRVLLNGQEIYQFGWDAAPEASVLGHAVPHLVALPAALLTAQPADNELVVEVQARVLERSGLWPIVLGPQAMLQERHQSLLMWQVTGSWVMAALALFIGALALLLWRALGERLFALMAVAALALGARTALVTAVEPPLPLDWLILLRWSAFGVYVGFFVLTIEELFGRRLAWVRQGAWATMALSPLWTAAALWLQSYDLIRVWAALMTVFAAVALLAAVVDQWRARALLQQHLLVALVALFTWLTALRDFAVIQLNLPGDGDLRWMTVGSLVLTLTLGWVLVERAAAWAQTVHRLNATLAQRIAQRERELNQAFAQLQAAERQRVIEEERRRLMRDMHDGLGSQLVQTLNLVRNPNAQLDRDALATMLRQALDELRLTLDSFEPMDGDLPAILGTLRRRLGPALESVGLELRWEVQDVPPLAMLDSRGVLHLFRCLQEIFANVVKHARARRITVSTWVREDHVILAIEDDGVGLPPAEQRPAEGRGLRNVLARAARLGAMVRFYDAHPGTGIEFAFPIGQGRPVSDSGWTR</sequence>
<feature type="transmembrane region" description="Helical" evidence="5">
    <location>
        <begin position="290"/>
        <end position="312"/>
    </location>
</feature>
<evidence type="ECO:0000259" key="6">
    <source>
        <dbReference type="SMART" id="SM00387"/>
    </source>
</evidence>
<feature type="coiled-coil region" evidence="4">
    <location>
        <begin position="414"/>
        <end position="448"/>
    </location>
</feature>
<gene>
    <name evidence="8" type="primary">liaS</name>
    <name evidence="7" type="ORF">EDC36_10226</name>
    <name evidence="8" type="ORF">Tigna_00179</name>
</gene>
<evidence type="ECO:0000313" key="9">
    <source>
        <dbReference type="Proteomes" id="UP000295536"/>
    </source>
</evidence>
<dbReference type="EMBL" id="VJNC01000001">
    <property type="protein sequence ID" value="TSE24176.1"/>
    <property type="molecule type" value="Genomic_DNA"/>
</dbReference>
<evidence type="ECO:0000313" key="8">
    <source>
        <dbReference type="EMBL" id="TSE24176.1"/>
    </source>
</evidence>
<evidence type="ECO:0000256" key="3">
    <source>
        <dbReference type="ARBA" id="ARBA00023012"/>
    </source>
</evidence>
<keyword evidence="5" id="KW-1133">Transmembrane helix</keyword>
<reference evidence="8 10" key="2">
    <citation type="submission" date="2019-07" db="EMBL/GenBank/DDBJ databases">
        <title>Tepidimonas ignava SPS-1037 draft genome.</title>
        <authorList>
            <person name="Da Costa M.S."/>
            <person name="Froufe H.J.C."/>
            <person name="Egas C."/>
            <person name="Albuquerque L."/>
        </authorList>
    </citation>
    <scope>NUCLEOTIDE SEQUENCE [LARGE SCALE GENOMIC DNA]</scope>
    <source>
        <strain evidence="8 10">SPS-1037</strain>
    </source>
</reference>
<feature type="domain" description="Histidine kinase/HSP90-like ATPase" evidence="6">
    <location>
        <begin position="545"/>
        <end position="638"/>
    </location>
</feature>
<comment type="caution">
    <text evidence="7">The sequence shown here is derived from an EMBL/GenBank/DDBJ whole genome shotgun (WGS) entry which is preliminary data.</text>
</comment>
<feature type="transmembrane region" description="Helical" evidence="5">
    <location>
        <begin position="318"/>
        <end position="338"/>
    </location>
</feature>
<dbReference type="InterPro" id="IPR036890">
    <property type="entry name" value="HATPase_C_sf"/>
</dbReference>
<evidence type="ECO:0000256" key="1">
    <source>
        <dbReference type="ARBA" id="ARBA00022679"/>
    </source>
</evidence>
<feature type="transmembrane region" description="Helical" evidence="5">
    <location>
        <begin position="258"/>
        <end position="278"/>
    </location>
</feature>
<evidence type="ECO:0000313" key="7">
    <source>
        <dbReference type="EMBL" id="TCS99349.1"/>
    </source>
</evidence>
<reference evidence="7 9" key="1">
    <citation type="submission" date="2019-03" db="EMBL/GenBank/DDBJ databases">
        <title>Genomic Encyclopedia of Type Strains, Phase IV (KMG-IV): sequencing the most valuable type-strain genomes for metagenomic binning, comparative biology and taxonomic classification.</title>
        <authorList>
            <person name="Goeker M."/>
        </authorList>
    </citation>
    <scope>NUCLEOTIDE SEQUENCE [LARGE SCALE GENOMIC DNA]</scope>
    <source>
        <strain evidence="7 9">DSM 12034</strain>
    </source>
</reference>
<keyword evidence="2 8" id="KW-0418">Kinase</keyword>
<dbReference type="Gene3D" id="3.30.565.10">
    <property type="entry name" value="Histidine kinase-like ATPase, C-terminal domain"/>
    <property type="match status" value="1"/>
</dbReference>
<dbReference type="PANTHER" id="PTHR24421">
    <property type="entry name" value="NITRATE/NITRITE SENSOR PROTEIN NARX-RELATED"/>
    <property type="match status" value="1"/>
</dbReference>
<evidence type="ECO:0000256" key="4">
    <source>
        <dbReference type="SAM" id="Coils"/>
    </source>
</evidence>
<dbReference type="Proteomes" id="UP000315577">
    <property type="component" value="Unassembled WGS sequence"/>
</dbReference>
<keyword evidence="5" id="KW-0812">Transmembrane</keyword>
<evidence type="ECO:0000256" key="2">
    <source>
        <dbReference type="ARBA" id="ARBA00022777"/>
    </source>
</evidence>
<evidence type="ECO:0000256" key="5">
    <source>
        <dbReference type="SAM" id="Phobius"/>
    </source>
</evidence>
<dbReference type="EMBL" id="SMAH01000002">
    <property type="protein sequence ID" value="TCS99349.1"/>
    <property type="molecule type" value="Genomic_DNA"/>
</dbReference>
<feature type="transmembrane region" description="Helical" evidence="5">
    <location>
        <begin position="199"/>
        <end position="224"/>
    </location>
</feature>
<dbReference type="EC" id="2.7.13.3" evidence="8"/>
<dbReference type="SMART" id="SM00387">
    <property type="entry name" value="HATPase_c"/>
    <property type="match status" value="1"/>
</dbReference>